<proteinExistence type="predicted"/>
<dbReference type="EMBL" id="SNSC02000021">
    <property type="protein sequence ID" value="TID15096.1"/>
    <property type="molecule type" value="Genomic_DNA"/>
</dbReference>
<gene>
    <name evidence="2" type="ORF">E6O75_ATG08349</name>
</gene>
<sequence length="352" mass="40224">MTSSDFYNTTNTSFAMASQNRMEQLHIEIHAIHCKCGYGKPRTMAKPAVTAHIGRSGQFKFLSLPLELREAIYELLFEDNKHYPPKKLRLKVRNSRILRLAHELAPSSTLERPMPMEILRTCQQIYYEARTVLYRMRPVEICVGTWTRNMHFLDSIDVAPLINARKLLISIRGTKYAGPIQYAQKRKGSLGSMLARYADALIMSNITSGPNREIRLHFSNNPYEAIKPLADDEQQGGGWYLKVWYWAQVGEAVKNMREDLKKRAPSMHNLTLTSDIEGKIPKVKTSRYDASRVWYRNFKTKHEGFLGLAANGKVALVAAPPPKPKPESKIKPQPKSKRKTKPKTKAKIKTTK</sequence>
<name>A0A4Z1P109_9PEZI</name>
<evidence type="ECO:0000256" key="1">
    <source>
        <dbReference type="SAM" id="MobiDB-lite"/>
    </source>
</evidence>
<evidence type="ECO:0000313" key="3">
    <source>
        <dbReference type="Proteomes" id="UP000298493"/>
    </source>
</evidence>
<feature type="compositionally biased region" description="Basic residues" evidence="1">
    <location>
        <begin position="332"/>
        <end position="352"/>
    </location>
</feature>
<dbReference type="Proteomes" id="UP000298493">
    <property type="component" value="Unassembled WGS sequence"/>
</dbReference>
<dbReference type="AlphaFoldDB" id="A0A4Z1P109"/>
<comment type="caution">
    <text evidence="2">The sequence shown here is derived from an EMBL/GenBank/DDBJ whole genome shotgun (WGS) entry which is preliminary data.</text>
</comment>
<dbReference type="PANTHER" id="PTHR42085">
    <property type="entry name" value="F-BOX DOMAIN-CONTAINING PROTEIN"/>
    <property type="match status" value="1"/>
</dbReference>
<feature type="region of interest" description="Disordered" evidence="1">
    <location>
        <begin position="317"/>
        <end position="352"/>
    </location>
</feature>
<organism evidence="2 3">
    <name type="scientific">Venturia nashicola</name>
    <dbReference type="NCBI Taxonomy" id="86259"/>
    <lineage>
        <taxon>Eukaryota</taxon>
        <taxon>Fungi</taxon>
        <taxon>Dikarya</taxon>
        <taxon>Ascomycota</taxon>
        <taxon>Pezizomycotina</taxon>
        <taxon>Dothideomycetes</taxon>
        <taxon>Pleosporomycetidae</taxon>
        <taxon>Venturiales</taxon>
        <taxon>Venturiaceae</taxon>
        <taxon>Venturia</taxon>
    </lineage>
</organism>
<reference evidence="2 3" key="1">
    <citation type="submission" date="2019-04" db="EMBL/GenBank/DDBJ databases">
        <title>High contiguity whole genome sequence and gene annotation resource for two Venturia nashicola isolates.</title>
        <authorList>
            <person name="Prokchorchik M."/>
            <person name="Won K."/>
            <person name="Lee Y."/>
            <person name="Choi E.D."/>
            <person name="Segonzac C."/>
            <person name="Sohn K.H."/>
        </authorList>
    </citation>
    <scope>NUCLEOTIDE SEQUENCE [LARGE SCALE GENOMIC DNA]</scope>
    <source>
        <strain evidence="2 3">PRI2</strain>
    </source>
</reference>
<dbReference type="InterPro" id="IPR038883">
    <property type="entry name" value="AN11006-like"/>
</dbReference>
<evidence type="ECO:0000313" key="2">
    <source>
        <dbReference type="EMBL" id="TID15096.1"/>
    </source>
</evidence>
<accession>A0A4Z1P109</accession>
<keyword evidence="3" id="KW-1185">Reference proteome</keyword>
<dbReference type="PANTHER" id="PTHR42085:SF1">
    <property type="entry name" value="F-BOX DOMAIN-CONTAINING PROTEIN"/>
    <property type="match status" value="1"/>
</dbReference>
<protein>
    <submittedName>
        <fullName evidence="2">Uncharacterized protein</fullName>
    </submittedName>
</protein>